<accession>M7P3A7</accession>
<dbReference type="PROSITE" id="PS51257">
    <property type="entry name" value="PROKAR_LIPOPROTEIN"/>
    <property type="match status" value="1"/>
</dbReference>
<dbReference type="AlphaFoldDB" id="M7P3A7"/>
<dbReference type="RefSeq" id="WP_008301326.1">
    <property type="nucleotide sequence ID" value="NZ_AOFT01000024.1"/>
</dbReference>
<organism evidence="1 2">
    <name type="scientific">Bhargavaea cecembensis DSE10</name>
    <dbReference type="NCBI Taxonomy" id="1235279"/>
    <lineage>
        <taxon>Bacteria</taxon>
        <taxon>Bacillati</taxon>
        <taxon>Bacillota</taxon>
        <taxon>Bacilli</taxon>
        <taxon>Bacillales</taxon>
        <taxon>Caryophanaceae</taxon>
        <taxon>Bhargavaea</taxon>
    </lineage>
</organism>
<sequence>MRRFIVSAIIAAGLLSGCSDPEVTSFSEVNQIPGYAWEQVDPGLSLQLLSSEDQSYIVFQSEHAVAADYEIKDNRVIIKLDESGGTEDGVAETHVYELKTDAKQDTIVVMVNGEERPFDNVTGF</sequence>
<gene>
    <name evidence="1" type="ORF">C772_03037</name>
</gene>
<dbReference type="STRING" id="1235279.C772_03037"/>
<dbReference type="EMBL" id="AOFT01000024">
    <property type="protein sequence ID" value="EMR05034.1"/>
    <property type="molecule type" value="Genomic_DNA"/>
</dbReference>
<name>M7P3A7_9BACL</name>
<dbReference type="eggNOG" id="ENOG50332FY">
    <property type="taxonomic scope" value="Bacteria"/>
</dbReference>
<reference evidence="1 2" key="1">
    <citation type="journal article" date="2013" name="Genome Announc.">
        <title>Draft Genome Sequence of Bhargavaea cecembensis Strain DSE10T, Isolated from a Deep-Sea Sediment Sample Collected at a Depth of 5,904 m from the Chagos-Laccadive Ridge System in the Indian Ocean.</title>
        <authorList>
            <person name="Shivaji S."/>
            <person name="Ara S."/>
            <person name="Begum Z."/>
            <person name="Ruth M."/>
            <person name="Singh A."/>
            <person name="Kumar Pinnaka A."/>
        </authorList>
    </citation>
    <scope>NUCLEOTIDE SEQUENCE [LARGE SCALE GENOMIC DNA]</scope>
    <source>
        <strain evidence="1 2">DSE10</strain>
    </source>
</reference>
<evidence type="ECO:0000313" key="2">
    <source>
        <dbReference type="Proteomes" id="UP000011919"/>
    </source>
</evidence>
<evidence type="ECO:0000313" key="1">
    <source>
        <dbReference type="EMBL" id="EMR05034.1"/>
    </source>
</evidence>
<protein>
    <submittedName>
        <fullName evidence="1">Uncharacterized protein</fullName>
    </submittedName>
</protein>
<proteinExistence type="predicted"/>
<dbReference type="Proteomes" id="UP000011919">
    <property type="component" value="Unassembled WGS sequence"/>
</dbReference>
<comment type="caution">
    <text evidence="1">The sequence shown here is derived from an EMBL/GenBank/DDBJ whole genome shotgun (WGS) entry which is preliminary data.</text>
</comment>
<keyword evidence="2" id="KW-1185">Reference proteome</keyword>
<dbReference type="OrthoDB" id="2452916at2"/>